<dbReference type="Pfam" id="PF00005">
    <property type="entry name" value="ABC_tran"/>
    <property type="match status" value="1"/>
</dbReference>
<gene>
    <name evidence="11" type="ORF">Cvel_27972</name>
</gene>
<reference evidence="11" key="1">
    <citation type="submission" date="2014-11" db="EMBL/GenBank/DDBJ databases">
        <authorList>
            <person name="Otto D Thomas"/>
            <person name="Naeem Raeece"/>
        </authorList>
    </citation>
    <scope>NUCLEOTIDE SEQUENCE</scope>
</reference>
<keyword evidence="7 9" id="KW-0472">Membrane</keyword>
<accession>A0A0G4HIJ4</accession>
<dbReference type="PANTHER" id="PTHR48041:SF91">
    <property type="entry name" value="ABC TRANSPORTER G FAMILY MEMBER 28"/>
    <property type="match status" value="1"/>
</dbReference>
<evidence type="ECO:0000259" key="10">
    <source>
        <dbReference type="PROSITE" id="PS50893"/>
    </source>
</evidence>
<keyword evidence="6 9" id="KW-1133">Transmembrane helix</keyword>
<dbReference type="InterPro" id="IPR013525">
    <property type="entry name" value="ABC2_TM"/>
</dbReference>
<feature type="region of interest" description="Disordered" evidence="8">
    <location>
        <begin position="1"/>
        <end position="63"/>
    </location>
</feature>
<dbReference type="GO" id="GO:0140359">
    <property type="term" value="F:ABC-type transporter activity"/>
    <property type="evidence" value="ECO:0007669"/>
    <property type="project" value="InterPro"/>
</dbReference>
<dbReference type="SUPFAM" id="SSF52540">
    <property type="entry name" value="P-loop containing nucleoside triphosphate hydrolases"/>
    <property type="match status" value="1"/>
</dbReference>
<feature type="transmembrane region" description="Helical" evidence="9">
    <location>
        <begin position="619"/>
        <end position="638"/>
    </location>
</feature>
<dbReference type="InterPro" id="IPR027417">
    <property type="entry name" value="P-loop_NTPase"/>
</dbReference>
<dbReference type="Pfam" id="PF19055">
    <property type="entry name" value="ABC2_membrane_7"/>
    <property type="match status" value="1"/>
</dbReference>
<dbReference type="Pfam" id="PF01061">
    <property type="entry name" value="ABC2_membrane"/>
    <property type="match status" value="1"/>
</dbReference>
<feature type="transmembrane region" description="Helical" evidence="9">
    <location>
        <begin position="561"/>
        <end position="583"/>
    </location>
</feature>
<feature type="transmembrane region" description="Helical" evidence="9">
    <location>
        <begin position="522"/>
        <end position="549"/>
    </location>
</feature>
<feature type="domain" description="ABC transporter" evidence="10">
    <location>
        <begin position="102"/>
        <end position="350"/>
    </location>
</feature>
<keyword evidence="3 9" id="KW-0812">Transmembrane</keyword>
<evidence type="ECO:0000256" key="9">
    <source>
        <dbReference type="SAM" id="Phobius"/>
    </source>
</evidence>
<dbReference type="GO" id="GO:0016020">
    <property type="term" value="C:membrane"/>
    <property type="evidence" value="ECO:0007669"/>
    <property type="project" value="UniProtKB-SubCell"/>
</dbReference>
<evidence type="ECO:0000256" key="7">
    <source>
        <dbReference type="ARBA" id="ARBA00023136"/>
    </source>
</evidence>
<dbReference type="VEuPathDB" id="CryptoDB:Cvel_27972"/>
<evidence type="ECO:0000256" key="2">
    <source>
        <dbReference type="ARBA" id="ARBA00022448"/>
    </source>
</evidence>
<dbReference type="Gene3D" id="3.40.50.300">
    <property type="entry name" value="P-loop containing nucleotide triphosphate hydrolases"/>
    <property type="match status" value="1"/>
</dbReference>
<comment type="subcellular location">
    <subcellularLocation>
        <location evidence="1">Membrane</location>
        <topology evidence="1">Multi-pass membrane protein</topology>
    </subcellularLocation>
</comment>
<feature type="transmembrane region" description="Helical" evidence="9">
    <location>
        <begin position="589"/>
        <end position="607"/>
    </location>
</feature>
<dbReference type="GO" id="GO:0005524">
    <property type="term" value="F:ATP binding"/>
    <property type="evidence" value="ECO:0007669"/>
    <property type="project" value="UniProtKB-KW"/>
</dbReference>
<dbReference type="PROSITE" id="PS50893">
    <property type="entry name" value="ABC_TRANSPORTER_2"/>
    <property type="match status" value="1"/>
</dbReference>
<proteinExistence type="predicted"/>
<evidence type="ECO:0000256" key="3">
    <source>
        <dbReference type="ARBA" id="ARBA00022692"/>
    </source>
</evidence>
<dbReference type="InterPro" id="IPR050352">
    <property type="entry name" value="ABCG_transporters"/>
</dbReference>
<name>A0A0G4HIJ4_9ALVE</name>
<dbReference type="SMART" id="SM00382">
    <property type="entry name" value="AAA"/>
    <property type="match status" value="1"/>
</dbReference>
<feature type="transmembrane region" description="Helical" evidence="9">
    <location>
        <begin position="658"/>
        <end position="680"/>
    </location>
</feature>
<dbReference type="PROSITE" id="PS00211">
    <property type="entry name" value="ABC_TRANSPORTER_1"/>
    <property type="match status" value="1"/>
</dbReference>
<keyword evidence="2" id="KW-0813">Transport</keyword>
<dbReference type="EMBL" id="CDMZ01002812">
    <property type="protein sequence ID" value="CEM43990.1"/>
    <property type="molecule type" value="Genomic_DNA"/>
</dbReference>
<dbReference type="InterPro" id="IPR043926">
    <property type="entry name" value="ABCG_dom"/>
</dbReference>
<dbReference type="InterPro" id="IPR003593">
    <property type="entry name" value="AAA+_ATPase"/>
</dbReference>
<dbReference type="PANTHER" id="PTHR48041">
    <property type="entry name" value="ABC TRANSPORTER G FAMILY MEMBER 28"/>
    <property type="match status" value="1"/>
</dbReference>
<dbReference type="InterPro" id="IPR017871">
    <property type="entry name" value="ABC_transporter-like_CS"/>
</dbReference>
<dbReference type="InterPro" id="IPR003439">
    <property type="entry name" value="ABC_transporter-like_ATP-bd"/>
</dbReference>
<keyword evidence="4" id="KW-0547">Nucleotide-binding</keyword>
<dbReference type="PhylomeDB" id="A0A0G4HIJ4"/>
<organism evidence="11">
    <name type="scientific">Chromera velia CCMP2878</name>
    <dbReference type="NCBI Taxonomy" id="1169474"/>
    <lineage>
        <taxon>Eukaryota</taxon>
        <taxon>Sar</taxon>
        <taxon>Alveolata</taxon>
        <taxon>Colpodellida</taxon>
        <taxon>Chromeraceae</taxon>
        <taxon>Chromera</taxon>
    </lineage>
</organism>
<dbReference type="AlphaFoldDB" id="A0A0G4HIJ4"/>
<evidence type="ECO:0000256" key="1">
    <source>
        <dbReference type="ARBA" id="ARBA00004141"/>
    </source>
</evidence>
<evidence type="ECO:0000256" key="6">
    <source>
        <dbReference type="ARBA" id="ARBA00022989"/>
    </source>
</evidence>
<evidence type="ECO:0000256" key="4">
    <source>
        <dbReference type="ARBA" id="ARBA00022741"/>
    </source>
</evidence>
<protein>
    <recommendedName>
        <fullName evidence="10">ABC transporter domain-containing protein</fullName>
    </recommendedName>
</protein>
<keyword evidence="5" id="KW-0067">ATP-binding</keyword>
<evidence type="ECO:0000256" key="8">
    <source>
        <dbReference type="SAM" id="MobiDB-lite"/>
    </source>
</evidence>
<evidence type="ECO:0000313" key="11">
    <source>
        <dbReference type="EMBL" id="CEM43990.1"/>
    </source>
</evidence>
<dbReference type="GO" id="GO:0016887">
    <property type="term" value="F:ATP hydrolysis activity"/>
    <property type="evidence" value="ECO:0007669"/>
    <property type="project" value="InterPro"/>
</dbReference>
<evidence type="ECO:0000256" key="5">
    <source>
        <dbReference type="ARBA" id="ARBA00022840"/>
    </source>
</evidence>
<sequence length="687" mass="75795">MEEPQVLPGEPSHDIENPPTVGEGLGVVGVEQVDSPVPPEGPSVGFSAEVANEAPKERPTGLGSMDLRKELDEVKEDLKGIGNGNSSPDFKRSIVAFGNATLTFKDVSFSITDRVTKEEKLILSPVSGEFKPGELVAIMGPSGCGKTTLMDILSGRKTSKYTGQILLNGRERDPFFRRITGYVSQQDIMPAHWTVEEAVRFNQVLKNVRPAKLKEEDTNQMVQMALEMLGLDQVKDSLIGNEKVRGISGGQKRRVTLARGMVAGAQILFCDEPTSGLSATDAEICVRAMKLLTKKLGMLIIVVIHQPRPEVAALFDKVMLLTANPGRVVYQGPMAEAAAYWGAAGHAVPNGINPADYFLDTITPGGDIDYVEDLLKHYDQTLKADVEAQVAKSAATPGMTALELLEHRREQRLAFGDLPPIRKTMYEASYTLQYKVLMRRKLVLTFRNTRDLVQQLAIEIMKGLLLGLAFFDIGNEAVGAQLPFVFMLLQSGAMAGMLNMPRLVEERTIMKMETSEALYSEWVHVIVNFIVNSVISVIGFGLFFIVMWALSGIEWEHSGTVFGWGLLLFVVFDGLFTMVAGIAKDASGAQQMALPFLLVFMIYNGFFVRRTTVVFWLEWLVLISPFFWAFQEIVVTMFEGSPQGDKTIEEFGLEPMPYVALPVLLGELVIFRILGGIFLAKLNNIEK</sequence>